<proteinExistence type="predicted"/>
<sequence>MASSSAVSSISNAVLGIGRLVEETSGHQTFKHLGPTCLAKFESTQFLYSVAHGTTTKLFLGCDSLDDVFELNGIIYVALTKLTLGSWHFGKSSLISRALEAIDTEKENVSSLTLTSDQLQCLVFCGERTASTRGNRNVCELSTRVYDLLQFDSVLANDESRFPSYFLRNDEKKRFLEEGDFEGDEKPLGAIIFNKDCKLAGVLNFINKHPSPVIVGSALETDPCSNTRSSLYGAGASKDGEKHNETEGDMLVGAAGGVYPLLDPQSKSEVGNRSS</sequence>
<evidence type="ECO:0000313" key="2">
    <source>
        <dbReference type="Proteomes" id="UP001163046"/>
    </source>
</evidence>
<reference evidence="1" key="1">
    <citation type="submission" date="2023-01" db="EMBL/GenBank/DDBJ databases">
        <title>Genome assembly of the deep-sea coral Lophelia pertusa.</title>
        <authorList>
            <person name="Herrera S."/>
            <person name="Cordes E."/>
        </authorList>
    </citation>
    <scope>NUCLEOTIDE SEQUENCE</scope>
    <source>
        <strain evidence="1">USNM1676648</strain>
        <tissue evidence="1">Polyp</tissue>
    </source>
</reference>
<gene>
    <name evidence="1" type="ORF">OS493_005807</name>
</gene>
<name>A0A9X0CFU2_9CNID</name>
<dbReference type="AlphaFoldDB" id="A0A9X0CFU2"/>
<dbReference type="Proteomes" id="UP001163046">
    <property type="component" value="Unassembled WGS sequence"/>
</dbReference>
<keyword evidence="2" id="KW-1185">Reference proteome</keyword>
<dbReference type="EMBL" id="MU827779">
    <property type="protein sequence ID" value="KAJ7339412.1"/>
    <property type="molecule type" value="Genomic_DNA"/>
</dbReference>
<accession>A0A9X0CFU2</accession>
<comment type="caution">
    <text evidence="1">The sequence shown here is derived from an EMBL/GenBank/DDBJ whole genome shotgun (WGS) entry which is preliminary data.</text>
</comment>
<dbReference type="OrthoDB" id="5989298at2759"/>
<organism evidence="1 2">
    <name type="scientific">Desmophyllum pertusum</name>
    <dbReference type="NCBI Taxonomy" id="174260"/>
    <lineage>
        <taxon>Eukaryota</taxon>
        <taxon>Metazoa</taxon>
        <taxon>Cnidaria</taxon>
        <taxon>Anthozoa</taxon>
        <taxon>Hexacorallia</taxon>
        <taxon>Scleractinia</taxon>
        <taxon>Caryophylliina</taxon>
        <taxon>Caryophylliidae</taxon>
        <taxon>Desmophyllum</taxon>
    </lineage>
</organism>
<evidence type="ECO:0000313" key="1">
    <source>
        <dbReference type="EMBL" id="KAJ7339412.1"/>
    </source>
</evidence>
<protein>
    <submittedName>
        <fullName evidence="1">Uncharacterized protein</fullName>
    </submittedName>
</protein>